<evidence type="ECO:0000256" key="6">
    <source>
        <dbReference type="ARBA" id="ARBA00022723"/>
    </source>
</evidence>
<evidence type="ECO:0000256" key="5">
    <source>
        <dbReference type="ARBA" id="ARBA00022679"/>
    </source>
</evidence>
<evidence type="ECO:0000256" key="7">
    <source>
        <dbReference type="ARBA" id="ARBA00022827"/>
    </source>
</evidence>
<comment type="similarity">
    <text evidence="11">Belongs to the ApbE family.</text>
</comment>
<keyword evidence="8 11" id="KW-0460">Magnesium</keyword>
<dbReference type="EMBL" id="JBHRXP010000002">
    <property type="protein sequence ID" value="MFC3580030.1"/>
    <property type="molecule type" value="Genomic_DNA"/>
</dbReference>
<dbReference type="SUPFAM" id="SSF143631">
    <property type="entry name" value="ApbE-like"/>
    <property type="match status" value="1"/>
</dbReference>
<evidence type="ECO:0000256" key="8">
    <source>
        <dbReference type="ARBA" id="ARBA00022842"/>
    </source>
</evidence>
<gene>
    <name evidence="12" type="ORF">ACFONA_07610</name>
</gene>
<keyword evidence="6 11" id="KW-0479">Metal-binding</keyword>
<evidence type="ECO:0000313" key="13">
    <source>
        <dbReference type="Proteomes" id="UP001595713"/>
    </source>
</evidence>
<evidence type="ECO:0000256" key="4">
    <source>
        <dbReference type="ARBA" id="ARBA00022630"/>
    </source>
</evidence>
<keyword evidence="13" id="KW-1185">Reference proteome</keyword>
<dbReference type="PIRSF" id="PIRSF006268">
    <property type="entry name" value="ApbE"/>
    <property type="match status" value="1"/>
</dbReference>
<evidence type="ECO:0000256" key="11">
    <source>
        <dbReference type="PIRNR" id="PIRNR006268"/>
    </source>
</evidence>
<organism evidence="12 13">
    <name type="scientific">Sphingomonas hylomeconis</name>
    <dbReference type="NCBI Taxonomy" id="1395958"/>
    <lineage>
        <taxon>Bacteria</taxon>
        <taxon>Pseudomonadati</taxon>
        <taxon>Pseudomonadota</taxon>
        <taxon>Alphaproteobacteria</taxon>
        <taxon>Sphingomonadales</taxon>
        <taxon>Sphingomonadaceae</taxon>
        <taxon>Sphingomonas</taxon>
    </lineage>
</organism>
<evidence type="ECO:0000256" key="9">
    <source>
        <dbReference type="ARBA" id="ARBA00031306"/>
    </source>
</evidence>
<accession>A0ABV7SXM1</accession>
<dbReference type="RefSeq" id="WP_261293093.1">
    <property type="nucleotide sequence ID" value="NZ_JANQBK010000003.1"/>
</dbReference>
<comment type="catalytic activity">
    <reaction evidence="10 11">
        <text>L-threonyl-[protein] + FAD = FMN-L-threonyl-[protein] + AMP + H(+)</text>
        <dbReference type="Rhea" id="RHEA:36847"/>
        <dbReference type="Rhea" id="RHEA-COMP:11060"/>
        <dbReference type="Rhea" id="RHEA-COMP:11061"/>
        <dbReference type="ChEBI" id="CHEBI:15378"/>
        <dbReference type="ChEBI" id="CHEBI:30013"/>
        <dbReference type="ChEBI" id="CHEBI:57692"/>
        <dbReference type="ChEBI" id="CHEBI:74257"/>
        <dbReference type="ChEBI" id="CHEBI:456215"/>
        <dbReference type="EC" id="2.7.1.180"/>
    </reaction>
</comment>
<dbReference type="Gene3D" id="3.10.520.10">
    <property type="entry name" value="ApbE-like domains"/>
    <property type="match status" value="1"/>
</dbReference>
<keyword evidence="7 11" id="KW-0274">FAD</keyword>
<dbReference type="Pfam" id="PF02424">
    <property type="entry name" value="ApbE"/>
    <property type="match status" value="1"/>
</dbReference>
<proteinExistence type="inferred from homology"/>
<reference evidence="13" key="1">
    <citation type="journal article" date="2019" name="Int. J. Syst. Evol. Microbiol.">
        <title>The Global Catalogue of Microorganisms (GCM) 10K type strain sequencing project: providing services to taxonomists for standard genome sequencing and annotation.</title>
        <authorList>
            <consortium name="The Broad Institute Genomics Platform"/>
            <consortium name="The Broad Institute Genome Sequencing Center for Infectious Disease"/>
            <person name="Wu L."/>
            <person name="Ma J."/>
        </authorList>
    </citation>
    <scope>NUCLEOTIDE SEQUENCE [LARGE SCALE GENOMIC DNA]</scope>
    <source>
        <strain evidence="13">KCTC 42739</strain>
    </source>
</reference>
<dbReference type="InterPro" id="IPR024932">
    <property type="entry name" value="ApbE"/>
</dbReference>
<name>A0ABV7SXM1_9SPHN</name>
<dbReference type="InterPro" id="IPR003374">
    <property type="entry name" value="ApbE-like_sf"/>
</dbReference>
<comment type="cofactor">
    <cofactor evidence="1">
        <name>Mg(2+)</name>
        <dbReference type="ChEBI" id="CHEBI:18420"/>
    </cofactor>
</comment>
<dbReference type="PANTHER" id="PTHR30040">
    <property type="entry name" value="THIAMINE BIOSYNTHESIS LIPOPROTEIN APBE"/>
    <property type="match status" value="1"/>
</dbReference>
<evidence type="ECO:0000256" key="3">
    <source>
        <dbReference type="ARBA" id="ARBA00016337"/>
    </source>
</evidence>
<protein>
    <recommendedName>
        <fullName evidence="3 11">FAD:protein FMN transferase</fullName>
        <ecNumber evidence="2 11">2.7.1.180</ecNumber>
    </recommendedName>
    <alternativeName>
        <fullName evidence="9 11">Flavin transferase</fullName>
    </alternativeName>
</protein>
<sequence>MRIALPAQIDGSAFASHDPAAPIVALDGLTMGTSWRVLFVPPRGADTGVVQRAIVTRLAGLVAEMSHWDSGSILARFNRAAAGTWTTLPPDFAHVMAAGLRSAALSEGAFDPAIGRLVDLWGFGPPGAMPAPDAAEIAAARAASGWQRLDFDPAARRLRQPGGVALDLSGIAKGHAVDALADVLRASGVRHALVEVGGELAGFGIRPDGDPWWVDLEAPPGADLPPLRVALHGLAAATSGDYARGAHNLDPRTGRPAAHGVVSVSVLHASAMEADAWASALTVLGPGGITLADRMGLAARIVTVTGGAMREHLSAALTAML</sequence>
<evidence type="ECO:0000313" key="12">
    <source>
        <dbReference type="EMBL" id="MFC3580030.1"/>
    </source>
</evidence>
<keyword evidence="5 11" id="KW-0808">Transferase</keyword>
<evidence type="ECO:0000256" key="10">
    <source>
        <dbReference type="ARBA" id="ARBA00048540"/>
    </source>
</evidence>
<evidence type="ECO:0000256" key="2">
    <source>
        <dbReference type="ARBA" id="ARBA00011955"/>
    </source>
</evidence>
<dbReference type="EC" id="2.7.1.180" evidence="2 11"/>
<dbReference type="GO" id="GO:0016740">
    <property type="term" value="F:transferase activity"/>
    <property type="evidence" value="ECO:0007669"/>
    <property type="project" value="UniProtKB-KW"/>
</dbReference>
<keyword evidence="4 11" id="KW-0285">Flavoprotein</keyword>
<dbReference type="PANTHER" id="PTHR30040:SF2">
    <property type="entry name" value="FAD:PROTEIN FMN TRANSFERASE"/>
    <property type="match status" value="1"/>
</dbReference>
<dbReference type="Proteomes" id="UP001595713">
    <property type="component" value="Unassembled WGS sequence"/>
</dbReference>
<evidence type="ECO:0000256" key="1">
    <source>
        <dbReference type="ARBA" id="ARBA00001946"/>
    </source>
</evidence>
<comment type="caution">
    <text evidence="12">The sequence shown here is derived from an EMBL/GenBank/DDBJ whole genome shotgun (WGS) entry which is preliminary data.</text>
</comment>